<feature type="transmembrane region" description="Helical" evidence="11">
    <location>
        <begin position="161"/>
        <end position="177"/>
    </location>
</feature>
<dbReference type="PANTHER" id="PTHR10110">
    <property type="entry name" value="SODIUM/HYDROGEN EXCHANGER"/>
    <property type="match status" value="1"/>
</dbReference>
<feature type="transmembrane region" description="Helical" evidence="11">
    <location>
        <begin position="126"/>
        <end position="149"/>
    </location>
</feature>
<feature type="transmembrane region" description="Helical" evidence="11">
    <location>
        <begin position="9"/>
        <end position="32"/>
    </location>
</feature>
<dbReference type="PANTHER" id="PTHR10110:SF86">
    <property type="entry name" value="SODIUM_HYDROGEN EXCHANGER 7"/>
    <property type="match status" value="1"/>
</dbReference>
<evidence type="ECO:0000256" key="2">
    <source>
        <dbReference type="ARBA" id="ARBA00022448"/>
    </source>
</evidence>
<dbReference type="Gene3D" id="6.10.140.1330">
    <property type="match status" value="1"/>
</dbReference>
<dbReference type="InterPro" id="IPR018422">
    <property type="entry name" value="Cation/H_exchanger_CPA1"/>
</dbReference>
<dbReference type="AlphaFoldDB" id="A0A0M0JUT9"/>
<comment type="caution">
    <text evidence="13">The sequence shown here is derived from an EMBL/GenBank/DDBJ whole genome shotgun (WGS) entry which is preliminary data.</text>
</comment>
<evidence type="ECO:0000259" key="12">
    <source>
        <dbReference type="Pfam" id="PF00999"/>
    </source>
</evidence>
<keyword evidence="8 11" id="KW-0472">Membrane</keyword>
<protein>
    <submittedName>
        <fullName evidence="13">NA+ h+ and k+ h+ antiporter</fullName>
    </submittedName>
</protein>
<dbReference type="GO" id="GO:0005886">
    <property type="term" value="C:plasma membrane"/>
    <property type="evidence" value="ECO:0007669"/>
    <property type="project" value="UniProtKB-SubCell"/>
</dbReference>
<gene>
    <name evidence="13" type="ORF">Ctob_004211</name>
</gene>
<feature type="transmembrane region" description="Helical" evidence="11">
    <location>
        <begin position="256"/>
        <end position="280"/>
    </location>
</feature>
<keyword evidence="9" id="KW-0739">Sodium transport</keyword>
<evidence type="ECO:0000256" key="11">
    <source>
        <dbReference type="SAM" id="Phobius"/>
    </source>
</evidence>
<evidence type="ECO:0000256" key="7">
    <source>
        <dbReference type="ARBA" id="ARBA00023065"/>
    </source>
</evidence>
<evidence type="ECO:0000256" key="9">
    <source>
        <dbReference type="ARBA" id="ARBA00023201"/>
    </source>
</evidence>
<keyword evidence="7" id="KW-0406">Ion transport</keyword>
<keyword evidence="3" id="KW-1003">Cell membrane</keyword>
<dbReference type="GO" id="GO:0015385">
    <property type="term" value="F:sodium:proton antiporter activity"/>
    <property type="evidence" value="ECO:0007669"/>
    <property type="project" value="InterPro"/>
</dbReference>
<evidence type="ECO:0000256" key="3">
    <source>
        <dbReference type="ARBA" id="ARBA00022475"/>
    </source>
</evidence>
<evidence type="ECO:0000256" key="5">
    <source>
        <dbReference type="ARBA" id="ARBA00022989"/>
    </source>
</evidence>
<evidence type="ECO:0000256" key="10">
    <source>
        <dbReference type="SAM" id="MobiDB-lite"/>
    </source>
</evidence>
<name>A0A0M0JUT9_9EUKA</name>
<feature type="compositionally biased region" description="Basic and acidic residues" evidence="10">
    <location>
        <begin position="465"/>
        <end position="485"/>
    </location>
</feature>
<dbReference type="EMBL" id="JWZX01002296">
    <property type="protein sequence ID" value="KOO30097.1"/>
    <property type="molecule type" value="Genomic_DNA"/>
</dbReference>
<dbReference type="InterPro" id="IPR006153">
    <property type="entry name" value="Cation/H_exchanger_TM"/>
</dbReference>
<keyword evidence="2" id="KW-0813">Transport</keyword>
<evidence type="ECO:0000313" key="13">
    <source>
        <dbReference type="EMBL" id="KOO30097.1"/>
    </source>
</evidence>
<dbReference type="Pfam" id="PF00999">
    <property type="entry name" value="Na_H_Exchanger"/>
    <property type="match status" value="1"/>
</dbReference>
<feature type="transmembrane region" description="Helical" evidence="11">
    <location>
        <begin position="340"/>
        <end position="358"/>
    </location>
</feature>
<reference evidence="14" key="1">
    <citation type="journal article" date="2015" name="PLoS Genet.">
        <title>Genome Sequence and Transcriptome Analyses of Chrysochromulina tobin: Metabolic Tools for Enhanced Algal Fitness in the Prominent Order Prymnesiales (Haptophyceae).</title>
        <authorList>
            <person name="Hovde B.T."/>
            <person name="Deodato C.R."/>
            <person name="Hunsperger H.M."/>
            <person name="Ryken S.A."/>
            <person name="Yost W."/>
            <person name="Jha R.K."/>
            <person name="Patterson J."/>
            <person name="Monnat R.J. Jr."/>
            <person name="Barlow S.B."/>
            <person name="Starkenburg S.R."/>
            <person name="Cattolico R.A."/>
        </authorList>
    </citation>
    <scope>NUCLEOTIDE SEQUENCE</scope>
    <source>
        <strain evidence="14">CCMP291</strain>
    </source>
</reference>
<feature type="transmembrane region" description="Helical" evidence="11">
    <location>
        <begin position="44"/>
        <end position="63"/>
    </location>
</feature>
<feature type="region of interest" description="Disordered" evidence="10">
    <location>
        <begin position="445"/>
        <end position="485"/>
    </location>
</feature>
<dbReference type="GO" id="GO:0051453">
    <property type="term" value="P:regulation of intracellular pH"/>
    <property type="evidence" value="ECO:0007669"/>
    <property type="project" value="TreeGrafter"/>
</dbReference>
<organism evidence="13 14">
    <name type="scientific">Chrysochromulina tobinii</name>
    <dbReference type="NCBI Taxonomy" id="1460289"/>
    <lineage>
        <taxon>Eukaryota</taxon>
        <taxon>Haptista</taxon>
        <taxon>Haptophyta</taxon>
        <taxon>Prymnesiophyceae</taxon>
        <taxon>Prymnesiales</taxon>
        <taxon>Chrysochromulinaceae</taxon>
        <taxon>Chrysochromulina</taxon>
    </lineage>
</organism>
<comment type="subcellular location">
    <subcellularLocation>
        <location evidence="1">Cell membrane</location>
        <topology evidence="1">Multi-pass membrane protein</topology>
    </subcellularLocation>
</comment>
<keyword evidence="14" id="KW-1185">Reference proteome</keyword>
<feature type="domain" description="Cation/H+ exchanger transmembrane" evidence="12">
    <location>
        <begin position="1"/>
        <end position="368"/>
    </location>
</feature>
<sequence length="824" mass="91572">MDWHIFSKIAINSIILAFPGLIVCNVLTGFTYMGFYGWDWEPAMLLGGILSATDPVAVVALLREMGVKKSLATLIEAESLLNDGSAVVVYAILLYAVKAGGLAAWLDGLAPPHEVPNAGGWWIVWVAVRMSFIGPCFGAFLGMISVRWLESNSGVDRDANVEIICTLAMPFLVFYLAETGVGPSGQMSGVLSTVCYGLVFASPYGRVRIDPSIEHFMHEFWSMVGHLFNTIIFVISGFIIVVNIDPLRNGFAEDIGWGFLMYVCLTVYRALLAFGVIPWFRKNEYGYTWKDALVLTWGGLRGAVSLVLAISVFNDSTVNQVAGLFGPGDSGDACQPGIRFQQIVLLHVAMVVIITLLVNAPSSGWMLKVIGFTKLTDTRLSMVQITTNMLKKRTREKLQSMLAGPQAGLLSDACWVCVQKLADFEQMGAEVIGQPYEFRPEAAWTPGSLEGDDGTHATAAYPVRTDPDMQSPRERKEKEEGSDHAAHLRWRQLHLKLTAVNAFMGEEGENLFEQFRVRLRAKRVREAKYRMLETLKATIWNLYEKGQTSPRAANSLKSLILNSMDCAVADRKQDSANPLPFELLRREVAFRPFVLKLAYYGETIAHKSFVLRPLASWANGRLFQEYGRGYDLTTAYLIGFHGVLESHEHGHYYFSLDQQIDAEFKKIVMQNIKDATEVLAKLQVQWPKMCIALSTFRAARELLNDGGELIEHLKHYGGLAENEIARYEDMISSAANRLKRLNPVEALPVEERANFIPESFHPVTAEQMQAATARLERKHPAMRTRKKSLMGSMASLLPGGRKSTMVMPEAEEAAPAPSSDVTAF</sequence>
<dbReference type="Proteomes" id="UP000037460">
    <property type="component" value="Unassembled WGS sequence"/>
</dbReference>
<proteinExistence type="predicted"/>
<evidence type="ECO:0000256" key="4">
    <source>
        <dbReference type="ARBA" id="ARBA00022692"/>
    </source>
</evidence>
<evidence type="ECO:0000256" key="1">
    <source>
        <dbReference type="ARBA" id="ARBA00004651"/>
    </source>
</evidence>
<feature type="transmembrane region" description="Helical" evidence="11">
    <location>
        <begin position="227"/>
        <end position="244"/>
    </location>
</feature>
<dbReference type="GO" id="GO:0015386">
    <property type="term" value="F:potassium:proton antiporter activity"/>
    <property type="evidence" value="ECO:0007669"/>
    <property type="project" value="TreeGrafter"/>
</dbReference>
<evidence type="ECO:0000256" key="6">
    <source>
        <dbReference type="ARBA" id="ARBA00023053"/>
    </source>
</evidence>
<feature type="transmembrane region" description="Helical" evidence="11">
    <location>
        <begin position="84"/>
        <end position="106"/>
    </location>
</feature>
<feature type="transmembrane region" description="Helical" evidence="11">
    <location>
        <begin position="292"/>
        <end position="313"/>
    </location>
</feature>
<evidence type="ECO:0000313" key="14">
    <source>
        <dbReference type="Proteomes" id="UP000037460"/>
    </source>
</evidence>
<accession>A0A0M0JUT9</accession>
<dbReference type="OrthoDB" id="441412at2759"/>
<keyword evidence="6" id="KW-0915">Sodium</keyword>
<keyword evidence="4 11" id="KW-0812">Transmembrane</keyword>
<evidence type="ECO:0000256" key="8">
    <source>
        <dbReference type="ARBA" id="ARBA00023136"/>
    </source>
</evidence>
<keyword evidence="5 11" id="KW-1133">Transmembrane helix</keyword>
<dbReference type="GO" id="GO:0098719">
    <property type="term" value="P:sodium ion import across plasma membrane"/>
    <property type="evidence" value="ECO:0007669"/>
    <property type="project" value="TreeGrafter"/>
</dbReference>